<organism evidence="7 8">
    <name type="scientific">Pseudozyma flocculosa</name>
    <dbReference type="NCBI Taxonomy" id="84751"/>
    <lineage>
        <taxon>Eukaryota</taxon>
        <taxon>Fungi</taxon>
        <taxon>Dikarya</taxon>
        <taxon>Basidiomycota</taxon>
        <taxon>Ustilaginomycotina</taxon>
        <taxon>Ustilaginomycetes</taxon>
        <taxon>Ustilaginales</taxon>
        <taxon>Ustilaginaceae</taxon>
        <taxon>Pseudozyma</taxon>
    </lineage>
</organism>
<dbReference type="PANTHER" id="PTHR13259">
    <property type="entry name" value="BLADDER CANCER 10 KD PROTEIN HOMOLOG"/>
    <property type="match status" value="1"/>
</dbReference>
<evidence type="ECO:0000256" key="4">
    <source>
        <dbReference type="ARBA" id="ARBA00023136"/>
    </source>
</evidence>
<evidence type="ECO:0000256" key="3">
    <source>
        <dbReference type="ARBA" id="ARBA00022989"/>
    </source>
</evidence>
<dbReference type="PANTHER" id="PTHR13259:SF1">
    <property type="entry name" value="BLADDER CANCER-ASSOCIATED PROTEIN"/>
    <property type="match status" value="1"/>
</dbReference>
<keyword evidence="8" id="KW-1185">Reference proteome</keyword>
<feature type="transmembrane region" description="Helical" evidence="6">
    <location>
        <begin position="6"/>
        <end position="30"/>
    </location>
</feature>
<keyword evidence="4 6" id="KW-0472">Membrane</keyword>
<name>A0A5C3F3A8_9BASI</name>
<comment type="subcellular location">
    <subcellularLocation>
        <location evidence="1">Membrane</location>
    </subcellularLocation>
</comment>
<evidence type="ECO:0000313" key="7">
    <source>
        <dbReference type="EMBL" id="SPO37949.1"/>
    </source>
</evidence>
<keyword evidence="2 6" id="KW-0812">Transmembrane</keyword>
<feature type="compositionally biased region" description="Basic and acidic residues" evidence="5">
    <location>
        <begin position="404"/>
        <end position="422"/>
    </location>
</feature>
<keyword evidence="3 6" id="KW-1133">Transmembrane helix</keyword>
<gene>
    <name evidence="7" type="ORF">PSFLO_03426</name>
</gene>
<feature type="transmembrane region" description="Helical" evidence="6">
    <location>
        <begin position="37"/>
        <end position="55"/>
    </location>
</feature>
<feature type="region of interest" description="Disordered" evidence="5">
    <location>
        <begin position="307"/>
        <end position="431"/>
    </location>
</feature>
<dbReference type="OrthoDB" id="3351992at2759"/>
<feature type="compositionally biased region" description="Polar residues" evidence="5">
    <location>
        <begin position="311"/>
        <end position="332"/>
    </location>
</feature>
<evidence type="ECO:0000256" key="2">
    <source>
        <dbReference type="ARBA" id="ARBA00022692"/>
    </source>
</evidence>
<proteinExistence type="predicted"/>
<evidence type="ECO:0000256" key="5">
    <source>
        <dbReference type="SAM" id="MobiDB-lite"/>
    </source>
</evidence>
<sequence length="445" mass="47948">MYCLRWWIPLFLVPFPKVSPFFLILFLLSFTLHSRPCVYCALILFGLFATSVNWYPELGLGPSPVTMTTSTQEAISPKPEAAPFYPGSILASIDAAPTGSAVPTQTGIVPPAVEQVLSNASNQTASRAKATRGWLHFGGDSFVHFWDPIRPHRQNLTATVPASGTDEKDLASEAASCARGIAASFKLPSALTDSLLWLGLDVERVVVPEKVFVGLGRAGGLGFWINLVPGGGEGRSYEAAPGLGPAMLVPQVASTVCAYGSDGGVEDPRCLPAWGEGEYRGRGCQTCSTCWLWRETSFVAIHQRLEDLPKRSQTQPRPRRGSSASKISTAINLKNERCEPAPIPTGKQPRMSSSETTAPASIVRPGRAPEGPPGWEDERIRKEQAAAEQRQSDQAGGAGGLQSMKDRLHKIGEKLDLVEPKDPAQQTQAQQQVSIVECCGQMAER</sequence>
<dbReference type="Pfam" id="PF06726">
    <property type="entry name" value="BC10"/>
    <property type="match status" value="1"/>
</dbReference>
<dbReference type="Proteomes" id="UP000323386">
    <property type="component" value="Unassembled WGS sequence"/>
</dbReference>
<dbReference type="GO" id="GO:0016020">
    <property type="term" value="C:membrane"/>
    <property type="evidence" value="ECO:0007669"/>
    <property type="project" value="UniProtKB-SubCell"/>
</dbReference>
<evidence type="ECO:0000256" key="6">
    <source>
        <dbReference type="SAM" id="Phobius"/>
    </source>
</evidence>
<reference evidence="7 8" key="1">
    <citation type="submission" date="2018-03" db="EMBL/GenBank/DDBJ databases">
        <authorList>
            <person name="Guldener U."/>
        </authorList>
    </citation>
    <scope>NUCLEOTIDE SEQUENCE [LARGE SCALE GENOMIC DNA]</scope>
    <source>
        <strain evidence="7 8">DAOM196992</strain>
    </source>
</reference>
<evidence type="ECO:0000256" key="1">
    <source>
        <dbReference type="ARBA" id="ARBA00004370"/>
    </source>
</evidence>
<feature type="compositionally biased region" description="Basic and acidic residues" evidence="5">
    <location>
        <begin position="376"/>
        <end position="385"/>
    </location>
</feature>
<dbReference type="EMBL" id="OOIP01000008">
    <property type="protein sequence ID" value="SPO37949.1"/>
    <property type="molecule type" value="Genomic_DNA"/>
</dbReference>
<dbReference type="AlphaFoldDB" id="A0A5C3F3A8"/>
<protein>
    <submittedName>
        <fullName evidence="7">Uncharacterized protein</fullName>
    </submittedName>
</protein>
<feature type="compositionally biased region" description="Polar residues" evidence="5">
    <location>
        <begin position="350"/>
        <end position="359"/>
    </location>
</feature>
<evidence type="ECO:0000313" key="8">
    <source>
        <dbReference type="Proteomes" id="UP000323386"/>
    </source>
</evidence>
<dbReference type="InterPro" id="IPR009598">
    <property type="entry name" value="BCALP"/>
</dbReference>
<accession>A0A5C3F3A8</accession>
<dbReference type="SMART" id="SM01396">
    <property type="entry name" value="BC10"/>
    <property type="match status" value="1"/>
</dbReference>